<evidence type="ECO:0000259" key="1">
    <source>
        <dbReference type="Pfam" id="PF01408"/>
    </source>
</evidence>
<dbReference type="GO" id="GO:0000166">
    <property type="term" value="F:nucleotide binding"/>
    <property type="evidence" value="ECO:0007669"/>
    <property type="project" value="InterPro"/>
</dbReference>
<proteinExistence type="predicted"/>
<dbReference type="Pfam" id="PF01408">
    <property type="entry name" value="GFO_IDH_MocA"/>
    <property type="match status" value="1"/>
</dbReference>
<dbReference type="Pfam" id="PF22725">
    <property type="entry name" value="GFO_IDH_MocA_C3"/>
    <property type="match status" value="1"/>
</dbReference>
<dbReference type="SUPFAM" id="SSF51735">
    <property type="entry name" value="NAD(P)-binding Rossmann-fold domains"/>
    <property type="match status" value="1"/>
</dbReference>
<dbReference type="RefSeq" id="WP_117440813.1">
    <property type="nucleotide sequence ID" value="NZ_QVIA01000008.1"/>
</dbReference>
<dbReference type="InterPro" id="IPR051317">
    <property type="entry name" value="Gfo/Idh/MocA_oxidoreduct"/>
</dbReference>
<dbReference type="InterPro" id="IPR000683">
    <property type="entry name" value="Gfo/Idh/MocA-like_OxRdtase_N"/>
</dbReference>
<gene>
    <name evidence="3" type="ORF">DWX41_08850</name>
</gene>
<feature type="domain" description="GFO/IDH/MocA-like oxidoreductase" evidence="2">
    <location>
        <begin position="134"/>
        <end position="263"/>
    </location>
</feature>
<dbReference type="InterPro" id="IPR055170">
    <property type="entry name" value="GFO_IDH_MocA-like_dom"/>
</dbReference>
<evidence type="ECO:0000259" key="2">
    <source>
        <dbReference type="Pfam" id="PF22725"/>
    </source>
</evidence>
<dbReference type="Gene3D" id="3.40.50.720">
    <property type="entry name" value="NAD(P)-binding Rossmann-like Domain"/>
    <property type="match status" value="1"/>
</dbReference>
<sequence>MDSINKMRVAIVGAGKISDIYYSNIKNRYDNLELVKCCSKHGESAKRQGEKYGVVACSFEEILADESIGLVVVLTPADTHYELIKRIVLAGKHAYTEKAFTITHEEAKELLCIADEKNVKIGASPDTFLGTPLQTAKNLIAKGVIGEVSGVTVTIERNLNMLYGHMRFLLGPGGDILGDFSPYYLNALLDLFGPVARVSCMQKINRPNRKSTVTGEEFEVKTENVGAAILQFENGLIGSMMMDGDSIVPEQHHFIIYGTEGVLYLPNMDHFNGEVRLQKNVDGAERLMFGNPQGLTPKWLALEENKKVIEQLFGSVPQPVELLPGPVDDQRGIGVSEMADAIMHGRRPAACGERAAHVVEIIEGFRKSSECGQVYTLRSTI</sequence>
<dbReference type="SUPFAM" id="SSF55347">
    <property type="entry name" value="Glyceraldehyde-3-phosphate dehydrogenase-like, C-terminal domain"/>
    <property type="match status" value="1"/>
</dbReference>
<dbReference type="Proteomes" id="UP000261111">
    <property type="component" value="Unassembled WGS sequence"/>
</dbReference>
<feature type="domain" description="Gfo/Idh/MocA-like oxidoreductase N-terminal" evidence="1">
    <location>
        <begin position="7"/>
        <end position="121"/>
    </location>
</feature>
<reference evidence="3 4" key="1">
    <citation type="submission" date="2018-08" db="EMBL/GenBank/DDBJ databases">
        <title>A genome reference for cultivated species of the human gut microbiota.</title>
        <authorList>
            <person name="Zou Y."/>
            <person name="Xue W."/>
            <person name="Luo G."/>
        </authorList>
    </citation>
    <scope>NUCLEOTIDE SEQUENCE [LARGE SCALE GENOMIC DNA]</scope>
    <source>
        <strain evidence="3 4">AF19-21</strain>
    </source>
</reference>
<protein>
    <submittedName>
        <fullName evidence="3">Gfo/Idh/MocA family oxidoreductase</fullName>
    </submittedName>
</protein>
<dbReference type="GeneID" id="93336007"/>
<evidence type="ECO:0000313" key="4">
    <source>
        <dbReference type="Proteomes" id="UP000261111"/>
    </source>
</evidence>
<dbReference type="PANTHER" id="PTHR43708">
    <property type="entry name" value="CONSERVED EXPRESSED OXIDOREDUCTASE (EUROFUNG)"/>
    <property type="match status" value="1"/>
</dbReference>
<accession>A0A3E2WX76</accession>
<dbReference type="EMBL" id="QVIA01000008">
    <property type="protein sequence ID" value="RGC32663.1"/>
    <property type="molecule type" value="Genomic_DNA"/>
</dbReference>
<evidence type="ECO:0000313" key="3">
    <source>
        <dbReference type="EMBL" id="RGC32663.1"/>
    </source>
</evidence>
<dbReference type="AlphaFoldDB" id="A0A3E2WX76"/>
<comment type="caution">
    <text evidence="3">The sequence shown here is derived from an EMBL/GenBank/DDBJ whole genome shotgun (WGS) entry which is preliminary data.</text>
</comment>
<organism evidence="3 4">
    <name type="scientific">Hungatella hathewayi</name>
    <dbReference type="NCBI Taxonomy" id="154046"/>
    <lineage>
        <taxon>Bacteria</taxon>
        <taxon>Bacillati</taxon>
        <taxon>Bacillota</taxon>
        <taxon>Clostridia</taxon>
        <taxon>Lachnospirales</taxon>
        <taxon>Lachnospiraceae</taxon>
        <taxon>Hungatella</taxon>
    </lineage>
</organism>
<dbReference type="PANTHER" id="PTHR43708:SF8">
    <property type="entry name" value="OXIDOREDUCTASE"/>
    <property type="match status" value="1"/>
</dbReference>
<name>A0A3E2WX76_9FIRM</name>
<dbReference type="Gene3D" id="3.30.360.10">
    <property type="entry name" value="Dihydrodipicolinate Reductase, domain 2"/>
    <property type="match status" value="1"/>
</dbReference>
<dbReference type="InterPro" id="IPR036291">
    <property type="entry name" value="NAD(P)-bd_dom_sf"/>
</dbReference>